<keyword evidence="2" id="KW-1185">Reference proteome</keyword>
<dbReference type="EMBL" id="LPXN01000008">
    <property type="protein sequence ID" value="KZD12666.1"/>
    <property type="molecule type" value="Genomic_DNA"/>
</dbReference>
<dbReference type="Proteomes" id="UP000076400">
    <property type="component" value="Unassembled WGS sequence"/>
</dbReference>
<name>A0A154WGQ1_9PROT</name>
<dbReference type="Pfam" id="PF07310">
    <property type="entry name" value="PAS_5"/>
    <property type="match status" value="1"/>
</dbReference>
<protein>
    <recommendedName>
        <fullName evidence="3">PAS domain-containing protein</fullName>
    </recommendedName>
</protein>
<accession>A0A154WGQ1</accession>
<evidence type="ECO:0000313" key="2">
    <source>
        <dbReference type="Proteomes" id="UP000076400"/>
    </source>
</evidence>
<reference evidence="1 2" key="1">
    <citation type="submission" date="2015-12" db="EMBL/GenBank/DDBJ databases">
        <title>Genome sequence of Oceanibaculum pacificum MCCC 1A02656.</title>
        <authorList>
            <person name="Lu L."/>
            <person name="Lai Q."/>
            <person name="Shao Z."/>
            <person name="Qian P."/>
        </authorList>
    </citation>
    <scope>NUCLEOTIDE SEQUENCE [LARGE SCALE GENOMIC DNA]</scope>
    <source>
        <strain evidence="1 2">MCCC 1A02656</strain>
    </source>
</reference>
<organism evidence="1 2">
    <name type="scientific">Oceanibaculum pacificum</name>
    <dbReference type="NCBI Taxonomy" id="580166"/>
    <lineage>
        <taxon>Bacteria</taxon>
        <taxon>Pseudomonadati</taxon>
        <taxon>Pseudomonadota</taxon>
        <taxon>Alphaproteobacteria</taxon>
        <taxon>Rhodospirillales</taxon>
        <taxon>Oceanibaculaceae</taxon>
        <taxon>Oceanibaculum</taxon>
    </lineage>
</organism>
<evidence type="ECO:0000313" key="1">
    <source>
        <dbReference type="EMBL" id="KZD12666.1"/>
    </source>
</evidence>
<comment type="caution">
    <text evidence="1">The sequence shown here is derived from an EMBL/GenBank/DDBJ whole genome shotgun (WGS) entry which is preliminary data.</text>
</comment>
<evidence type="ECO:0008006" key="3">
    <source>
        <dbReference type="Google" id="ProtNLM"/>
    </source>
</evidence>
<dbReference type="RefSeq" id="WP_067551634.1">
    <property type="nucleotide sequence ID" value="NZ_LPXN01000008.1"/>
</dbReference>
<dbReference type="OrthoDB" id="7354362at2"/>
<gene>
    <name evidence="1" type="ORF">AUP43_15675</name>
</gene>
<proteinExistence type="predicted"/>
<sequence length="191" mass="21884">MPPFADPDLSHVVEPRLQRFADYWRDKRRDLPIPRRADIDPVDFPWLLPNVWLVHYEAACDRFRYRLAGEQIKEVHPGIVAGQYMDEFMSPAVFEAVNQHYRQIMGQTTASPLIMHMRGFIYQRHNIGLTAVGERLILPLLDGDDRPTIIFGATIYSYDHKVAATLDSDQTVTLTPIDYPPLQPVSATPAK</sequence>
<dbReference type="InterPro" id="IPR009922">
    <property type="entry name" value="DUF1457"/>
</dbReference>
<dbReference type="AlphaFoldDB" id="A0A154WGQ1"/>